<reference evidence="3 4" key="1">
    <citation type="submission" date="2018-04" db="EMBL/GenBank/DDBJ databases">
        <title>Genomic Encyclopedia of Type Strains, Phase IV (KMG-IV): sequencing the most valuable type-strain genomes for metagenomic binning, comparative biology and taxonomic classification.</title>
        <authorList>
            <person name="Goeker M."/>
        </authorList>
    </citation>
    <scope>NUCLEOTIDE SEQUENCE [LARGE SCALE GENOMIC DNA]</scope>
    <source>
        <strain evidence="3 4">DSM 20705</strain>
    </source>
</reference>
<keyword evidence="1" id="KW-1003">Cell membrane</keyword>
<accession>A0A2U1E528</accession>
<sequence length="116" mass="12972">MSIVLIGILIGILIGLFLPYTYNTVYSLYVSVIILASLDSILGGLNADLQKKFNTKIFMSGLIGNTLIAVFLTYFGDRVGVPIYYATIVVFGTRIFNNFAEIRRILIEKLEKNEKV</sequence>
<organism evidence="3 4">
    <name type="scientific">Ezakiella coagulans</name>
    <dbReference type="NCBI Taxonomy" id="46507"/>
    <lineage>
        <taxon>Bacteria</taxon>
        <taxon>Bacillati</taxon>
        <taxon>Bacillota</taxon>
        <taxon>Tissierellia</taxon>
        <taxon>Ezakiella</taxon>
    </lineage>
</organism>
<feature type="transmembrane region" description="Helical" evidence="2">
    <location>
        <begin position="5"/>
        <end position="22"/>
    </location>
</feature>
<keyword evidence="1 2" id="KW-0472">Membrane</keyword>
<dbReference type="RefSeq" id="WP_034545931.1">
    <property type="nucleotide sequence ID" value="NZ_CP096650.1"/>
</dbReference>
<keyword evidence="2" id="KW-1133">Transmembrane helix</keyword>
<dbReference type="InterPro" id="IPR009709">
    <property type="entry name" value="DUF1290"/>
</dbReference>
<name>A0A2U1E528_9FIRM</name>
<gene>
    <name evidence="3" type="ORF">C7381_10316</name>
</gene>
<evidence type="ECO:0000256" key="2">
    <source>
        <dbReference type="SAM" id="Phobius"/>
    </source>
</evidence>
<evidence type="ECO:0000313" key="4">
    <source>
        <dbReference type="Proteomes" id="UP000245793"/>
    </source>
</evidence>
<feature type="transmembrane region" description="Helical" evidence="2">
    <location>
        <begin position="82"/>
        <end position="100"/>
    </location>
</feature>
<feature type="transmembrane region" description="Helical" evidence="2">
    <location>
        <begin position="57"/>
        <end position="76"/>
    </location>
</feature>
<keyword evidence="1 2" id="KW-0812">Transmembrane</keyword>
<dbReference type="PIRSF" id="PIRSF018579">
    <property type="entry name" value="Sbp"/>
    <property type="match status" value="1"/>
</dbReference>
<dbReference type="AlphaFoldDB" id="A0A2U1E528"/>
<dbReference type="Pfam" id="PF06947">
    <property type="entry name" value="DUF1290"/>
    <property type="match status" value="1"/>
</dbReference>
<proteinExistence type="inferred from homology"/>
<dbReference type="EMBL" id="QEKV01000003">
    <property type="protein sequence ID" value="PVY94779.1"/>
    <property type="molecule type" value="Genomic_DNA"/>
</dbReference>
<protein>
    <submittedName>
        <fullName evidence="3">Small basic protein</fullName>
    </submittedName>
</protein>
<comment type="caution">
    <text evidence="3">The sequence shown here is derived from an EMBL/GenBank/DDBJ whole genome shotgun (WGS) entry which is preliminary data.</text>
</comment>
<comment type="similarity">
    <text evidence="1">Belongs to the sbp family.</text>
</comment>
<dbReference type="Proteomes" id="UP000245793">
    <property type="component" value="Unassembled WGS sequence"/>
</dbReference>
<evidence type="ECO:0000313" key="3">
    <source>
        <dbReference type="EMBL" id="PVY94779.1"/>
    </source>
</evidence>
<evidence type="ECO:0000256" key="1">
    <source>
        <dbReference type="PIRNR" id="PIRNR018579"/>
    </source>
</evidence>
<feature type="transmembrane region" description="Helical" evidence="2">
    <location>
        <begin position="28"/>
        <end position="45"/>
    </location>
</feature>
<keyword evidence="4" id="KW-1185">Reference proteome</keyword>
<dbReference type="GO" id="GO:0005886">
    <property type="term" value="C:plasma membrane"/>
    <property type="evidence" value="ECO:0007669"/>
    <property type="project" value="UniProtKB-SubCell"/>
</dbReference>
<comment type="subcellular location">
    <subcellularLocation>
        <location evidence="1">Cell membrane</location>
        <topology evidence="1">Multi-pass membrane protein</topology>
    </subcellularLocation>
</comment>